<dbReference type="RefSeq" id="WP_180677972.1">
    <property type="nucleotide sequence ID" value="NZ_JACCKA010000049.1"/>
</dbReference>
<dbReference type="PROSITE" id="PS51257">
    <property type="entry name" value="PROKAR_LIPOPROTEIN"/>
    <property type="match status" value="1"/>
</dbReference>
<protein>
    <recommendedName>
        <fullName evidence="5">Proteinase inhibitor I78</fullName>
    </recommendedName>
</protein>
<feature type="compositionally biased region" description="Low complexity" evidence="1">
    <location>
        <begin position="30"/>
        <end position="44"/>
    </location>
</feature>
<dbReference type="Gene3D" id="3.30.10.10">
    <property type="entry name" value="Trypsin Inhibitor V, subunit A"/>
    <property type="match status" value="1"/>
</dbReference>
<dbReference type="EMBL" id="JACCKA010000049">
    <property type="protein sequence ID" value="NZA26180.1"/>
    <property type="molecule type" value="Genomic_DNA"/>
</dbReference>
<gene>
    <name evidence="3" type="ORF">H0E84_07255</name>
</gene>
<dbReference type="Pfam" id="PF11720">
    <property type="entry name" value="Inhibitor_I78"/>
    <property type="match status" value="1"/>
</dbReference>
<feature type="region of interest" description="Disordered" evidence="1">
    <location>
        <begin position="24"/>
        <end position="56"/>
    </location>
</feature>
<sequence>MPRHAPSLLLAALVVSLASCTPVRDAADEPGASTPAADAGAAPPSREPGGGDCDASAVQSLVGQHADPSVVEQARNGAGAEVARVLTPGQMVTMEFRAGRLNIDVDDEGVITALRCG</sequence>
<evidence type="ECO:0000256" key="1">
    <source>
        <dbReference type="SAM" id="MobiDB-lite"/>
    </source>
</evidence>
<feature type="signal peptide" evidence="2">
    <location>
        <begin position="1"/>
        <end position="26"/>
    </location>
</feature>
<proteinExistence type="predicted"/>
<evidence type="ECO:0000313" key="3">
    <source>
        <dbReference type="EMBL" id="NZA26180.1"/>
    </source>
</evidence>
<evidence type="ECO:0008006" key="5">
    <source>
        <dbReference type="Google" id="ProtNLM"/>
    </source>
</evidence>
<evidence type="ECO:0000313" key="4">
    <source>
        <dbReference type="Proteomes" id="UP000578091"/>
    </source>
</evidence>
<comment type="caution">
    <text evidence="3">The sequence shown here is derived from an EMBL/GenBank/DDBJ whole genome shotgun (WGS) entry which is preliminary data.</text>
</comment>
<dbReference type="PANTHER" id="PTHR39600:SF1">
    <property type="entry name" value="PEPTIDASE INHIBITOR I78 FAMILY PROTEIN"/>
    <property type="match status" value="1"/>
</dbReference>
<organism evidence="3 4">
    <name type="scientific">Luteimonas salinisoli</name>
    <dbReference type="NCBI Taxonomy" id="2752307"/>
    <lineage>
        <taxon>Bacteria</taxon>
        <taxon>Pseudomonadati</taxon>
        <taxon>Pseudomonadota</taxon>
        <taxon>Gammaproteobacteria</taxon>
        <taxon>Lysobacterales</taxon>
        <taxon>Lysobacteraceae</taxon>
        <taxon>Luteimonas</taxon>
    </lineage>
</organism>
<dbReference type="PANTHER" id="PTHR39600">
    <property type="entry name" value="PEPTIDASE INHIBITOR I78 FAMILY PROTEIN"/>
    <property type="match status" value="1"/>
</dbReference>
<name>A0A853JC60_9GAMM</name>
<dbReference type="AlphaFoldDB" id="A0A853JC60"/>
<accession>A0A853JC60</accession>
<dbReference type="Proteomes" id="UP000578091">
    <property type="component" value="Unassembled WGS sequence"/>
</dbReference>
<dbReference type="InterPro" id="IPR021719">
    <property type="entry name" value="Prot_inh_I78"/>
</dbReference>
<feature type="chain" id="PRO_5032874395" description="Proteinase inhibitor I78" evidence="2">
    <location>
        <begin position="27"/>
        <end position="117"/>
    </location>
</feature>
<keyword evidence="4" id="KW-1185">Reference proteome</keyword>
<evidence type="ECO:0000256" key="2">
    <source>
        <dbReference type="SAM" id="SignalP"/>
    </source>
</evidence>
<keyword evidence="2" id="KW-0732">Signal</keyword>
<reference evidence="3 4" key="1">
    <citation type="submission" date="2020-07" db="EMBL/GenBank/DDBJ databases">
        <title>Luteimonas sp. SJ-92.</title>
        <authorList>
            <person name="Huang X.-X."/>
            <person name="Xu L."/>
            <person name="Sun J.-Q."/>
        </authorList>
    </citation>
    <scope>NUCLEOTIDE SEQUENCE [LARGE SCALE GENOMIC DNA]</scope>
    <source>
        <strain evidence="3 4">SJ-92</strain>
    </source>
</reference>